<accession>A0A7J7JRP2</accession>
<dbReference type="GO" id="GO:0000785">
    <property type="term" value="C:chromatin"/>
    <property type="evidence" value="ECO:0007669"/>
    <property type="project" value="TreeGrafter"/>
</dbReference>
<sequence length="538" mass="59772">MAEERNLFQGPEFPDCNEHYDSKAGDATVDIIQQLLQSGQSFMSEKAEELDLFHHQMLNPVSHTVTALTAVKNSAPQTQVSAAAIPAEPSLPVSTPSKAKKSKALKYKCETCCQVFDSRIALSIHAGRIHKSDGRDKNYQCPYCTKSFFNSSYLSQHMRIHTGVKPYECSKCLKSFKQLSHLQQHERTHSGEKPYRCKEPGCTKAFSQLSNLQSHTRSHLPDGNVHKCTSCYKCYYDEASLNAHLRTHMVNKRVRNYVCDECGKSYTQDTYLQNHIKNKHAGVTAVGVATANALQQPQSIQAVENMICKVEEQPAACHNTPLIQQQQSSQQEVMNKLMSPASNPSAVSSTYTTPEGSYHRLAAPHLFPSTARRQYEDHCSAFKPLPRLGLHGLPGVSGIHGMEGSAPELARQRNPSSSGHTTSNSAYELLSNNILPLSSSQDSKSAASERRQEGMDRFWKLRSNISAAVYPSLNSQIQSYMVGSGGYGNAYTPGYTHEALYNSDKAHCFYQHDKSSMFDNDSTIDYFNGGLRDAYTLD</sequence>
<feature type="compositionally biased region" description="Polar residues" evidence="8">
    <location>
        <begin position="413"/>
        <end position="424"/>
    </location>
</feature>
<dbReference type="EMBL" id="VXIV02001990">
    <property type="protein sequence ID" value="KAF6028106.1"/>
    <property type="molecule type" value="Genomic_DNA"/>
</dbReference>
<keyword evidence="3" id="KW-0677">Repeat</keyword>
<dbReference type="InterPro" id="IPR013087">
    <property type="entry name" value="Znf_C2H2_type"/>
</dbReference>
<dbReference type="PROSITE" id="PS00028">
    <property type="entry name" value="ZINC_FINGER_C2H2_1"/>
    <property type="match status" value="6"/>
</dbReference>
<evidence type="ECO:0000256" key="2">
    <source>
        <dbReference type="ARBA" id="ARBA00022723"/>
    </source>
</evidence>
<keyword evidence="4 7" id="KW-0863">Zinc-finger</keyword>
<dbReference type="GO" id="GO:0005667">
    <property type="term" value="C:transcription regulator complex"/>
    <property type="evidence" value="ECO:0007669"/>
    <property type="project" value="TreeGrafter"/>
</dbReference>
<proteinExistence type="predicted"/>
<dbReference type="GO" id="GO:0000981">
    <property type="term" value="F:DNA-binding transcription factor activity, RNA polymerase II-specific"/>
    <property type="evidence" value="ECO:0007669"/>
    <property type="project" value="TreeGrafter"/>
</dbReference>
<name>A0A7J7JRP2_BUGNE</name>
<dbReference type="PROSITE" id="PS50157">
    <property type="entry name" value="ZINC_FINGER_C2H2_2"/>
    <property type="match status" value="6"/>
</dbReference>
<dbReference type="Proteomes" id="UP000593567">
    <property type="component" value="Unassembled WGS sequence"/>
</dbReference>
<dbReference type="PANTHER" id="PTHR14003">
    <property type="entry name" value="TRANSCRIPTIONAL REPRESSOR PROTEIN YY"/>
    <property type="match status" value="1"/>
</dbReference>
<dbReference type="AlphaFoldDB" id="A0A7J7JRP2"/>
<evidence type="ECO:0000256" key="3">
    <source>
        <dbReference type="ARBA" id="ARBA00022737"/>
    </source>
</evidence>
<keyword evidence="5" id="KW-0862">Zinc</keyword>
<dbReference type="SUPFAM" id="SSF57667">
    <property type="entry name" value="beta-beta-alpha zinc fingers"/>
    <property type="match status" value="3"/>
</dbReference>
<dbReference type="GO" id="GO:0031519">
    <property type="term" value="C:PcG protein complex"/>
    <property type="evidence" value="ECO:0007669"/>
    <property type="project" value="TreeGrafter"/>
</dbReference>
<dbReference type="PANTHER" id="PTHR14003:SF19">
    <property type="entry name" value="YY2 TRANSCRIPTION FACTOR"/>
    <property type="match status" value="1"/>
</dbReference>
<protein>
    <submittedName>
        <fullName evidence="10">Lin-29</fullName>
    </submittedName>
</protein>
<feature type="domain" description="C2H2-type" evidence="9">
    <location>
        <begin position="226"/>
        <end position="253"/>
    </location>
</feature>
<dbReference type="FunFam" id="3.30.160.60:FF:000512">
    <property type="entry name" value="zinc finger protein 197 isoform X1"/>
    <property type="match status" value="1"/>
</dbReference>
<feature type="domain" description="C2H2-type" evidence="9">
    <location>
        <begin position="195"/>
        <end position="224"/>
    </location>
</feature>
<keyword evidence="6" id="KW-0539">Nucleus</keyword>
<comment type="caution">
    <text evidence="10">The sequence shown here is derived from an EMBL/GenBank/DDBJ whole genome shotgun (WGS) entry which is preliminary data.</text>
</comment>
<dbReference type="Pfam" id="PF00096">
    <property type="entry name" value="zf-C2H2"/>
    <property type="match status" value="4"/>
</dbReference>
<comment type="subcellular location">
    <subcellularLocation>
        <location evidence="1">Nucleus</location>
    </subcellularLocation>
</comment>
<feature type="domain" description="C2H2-type" evidence="9">
    <location>
        <begin position="107"/>
        <end position="135"/>
    </location>
</feature>
<evidence type="ECO:0000256" key="5">
    <source>
        <dbReference type="ARBA" id="ARBA00022833"/>
    </source>
</evidence>
<keyword evidence="2" id="KW-0479">Metal-binding</keyword>
<evidence type="ECO:0000313" key="10">
    <source>
        <dbReference type="EMBL" id="KAF6028106.1"/>
    </source>
</evidence>
<dbReference type="InterPro" id="IPR036236">
    <property type="entry name" value="Znf_C2H2_sf"/>
</dbReference>
<dbReference type="FunFam" id="3.30.160.60:FF:000100">
    <property type="entry name" value="Zinc finger 45-like"/>
    <property type="match status" value="1"/>
</dbReference>
<evidence type="ECO:0000256" key="7">
    <source>
        <dbReference type="PROSITE-ProRule" id="PRU00042"/>
    </source>
</evidence>
<evidence type="ECO:0000256" key="6">
    <source>
        <dbReference type="ARBA" id="ARBA00023242"/>
    </source>
</evidence>
<dbReference type="OrthoDB" id="654211at2759"/>
<evidence type="ECO:0000313" key="11">
    <source>
        <dbReference type="Proteomes" id="UP000593567"/>
    </source>
</evidence>
<evidence type="ECO:0000256" key="8">
    <source>
        <dbReference type="SAM" id="MobiDB-lite"/>
    </source>
</evidence>
<dbReference type="GO" id="GO:0000978">
    <property type="term" value="F:RNA polymerase II cis-regulatory region sequence-specific DNA binding"/>
    <property type="evidence" value="ECO:0007669"/>
    <property type="project" value="TreeGrafter"/>
</dbReference>
<dbReference type="Gene3D" id="3.30.160.60">
    <property type="entry name" value="Classic Zinc Finger"/>
    <property type="match status" value="4"/>
</dbReference>
<dbReference type="FunFam" id="3.30.160.60:FF:000072">
    <property type="entry name" value="zinc finger protein 143 isoform X1"/>
    <property type="match status" value="1"/>
</dbReference>
<feature type="domain" description="C2H2-type" evidence="9">
    <location>
        <begin position="257"/>
        <end position="285"/>
    </location>
</feature>
<feature type="domain" description="C2H2-type" evidence="9">
    <location>
        <begin position="139"/>
        <end position="166"/>
    </location>
</feature>
<evidence type="ECO:0000256" key="4">
    <source>
        <dbReference type="ARBA" id="ARBA00022771"/>
    </source>
</evidence>
<feature type="region of interest" description="Disordered" evidence="8">
    <location>
        <begin position="401"/>
        <end position="424"/>
    </location>
</feature>
<organism evidence="10 11">
    <name type="scientific">Bugula neritina</name>
    <name type="common">Brown bryozoan</name>
    <name type="synonym">Sertularia neritina</name>
    <dbReference type="NCBI Taxonomy" id="10212"/>
    <lineage>
        <taxon>Eukaryota</taxon>
        <taxon>Metazoa</taxon>
        <taxon>Spiralia</taxon>
        <taxon>Lophotrochozoa</taxon>
        <taxon>Bryozoa</taxon>
        <taxon>Gymnolaemata</taxon>
        <taxon>Cheilostomatida</taxon>
        <taxon>Flustrina</taxon>
        <taxon>Buguloidea</taxon>
        <taxon>Bugulidae</taxon>
        <taxon>Bugula</taxon>
    </lineage>
</organism>
<evidence type="ECO:0000259" key="9">
    <source>
        <dbReference type="PROSITE" id="PS50157"/>
    </source>
</evidence>
<keyword evidence="11" id="KW-1185">Reference proteome</keyword>
<dbReference type="SMART" id="SM00355">
    <property type="entry name" value="ZnF_C2H2"/>
    <property type="match status" value="6"/>
</dbReference>
<dbReference type="FunFam" id="3.30.160.60:FF:001498">
    <property type="entry name" value="Zinc finger protein 404"/>
    <property type="match status" value="1"/>
</dbReference>
<dbReference type="GO" id="GO:0008270">
    <property type="term" value="F:zinc ion binding"/>
    <property type="evidence" value="ECO:0007669"/>
    <property type="project" value="UniProtKB-KW"/>
</dbReference>
<evidence type="ECO:0000256" key="1">
    <source>
        <dbReference type="ARBA" id="ARBA00004123"/>
    </source>
</evidence>
<feature type="domain" description="C2H2-type" evidence="9">
    <location>
        <begin position="167"/>
        <end position="194"/>
    </location>
</feature>
<gene>
    <name evidence="10" type="ORF">EB796_013585</name>
</gene>
<reference evidence="10" key="1">
    <citation type="submission" date="2020-06" db="EMBL/GenBank/DDBJ databases">
        <title>Draft genome of Bugula neritina, a colonial animal packing powerful symbionts and potential medicines.</title>
        <authorList>
            <person name="Rayko M."/>
        </authorList>
    </citation>
    <scope>NUCLEOTIDE SEQUENCE [LARGE SCALE GENOMIC DNA]</scope>
    <source>
        <strain evidence="10">Kwan_BN1</strain>
    </source>
</reference>